<reference evidence="2 3" key="1">
    <citation type="submission" date="2016-10" db="EMBL/GenBank/DDBJ databases">
        <authorList>
            <person name="de Groot N.N."/>
        </authorList>
    </citation>
    <scope>NUCLEOTIDE SEQUENCE [LARGE SCALE GENOMIC DNA]</scope>
    <source>
        <strain evidence="2 3">DSM 26130</strain>
    </source>
</reference>
<gene>
    <name evidence="2" type="ORF">SAMN05216167_12085</name>
</gene>
<proteinExistence type="predicted"/>
<dbReference type="PANTHER" id="PTHR47129:SF1">
    <property type="entry name" value="NMRA-LIKE DOMAIN-CONTAINING PROTEIN"/>
    <property type="match status" value="1"/>
</dbReference>
<evidence type="ECO:0000313" key="3">
    <source>
        <dbReference type="Proteomes" id="UP000198598"/>
    </source>
</evidence>
<accession>A0A1I2DW69</accession>
<dbReference type="EMBL" id="FOLQ01000020">
    <property type="protein sequence ID" value="SFE84483.1"/>
    <property type="molecule type" value="Genomic_DNA"/>
</dbReference>
<dbReference type="Pfam" id="PF05368">
    <property type="entry name" value="NmrA"/>
    <property type="match status" value="1"/>
</dbReference>
<dbReference type="InterPro" id="IPR052718">
    <property type="entry name" value="NmrA-type_oxidoreductase"/>
</dbReference>
<dbReference type="Gene3D" id="3.90.25.10">
    <property type="entry name" value="UDP-galactose 4-epimerase, domain 1"/>
    <property type="match status" value="1"/>
</dbReference>
<dbReference type="AlphaFoldDB" id="A0A1I2DW69"/>
<keyword evidence="3" id="KW-1185">Reference proteome</keyword>
<dbReference type="InterPro" id="IPR008030">
    <property type="entry name" value="NmrA-like"/>
</dbReference>
<organism evidence="2 3">
    <name type="scientific">Spirosoma endophyticum</name>
    <dbReference type="NCBI Taxonomy" id="662367"/>
    <lineage>
        <taxon>Bacteria</taxon>
        <taxon>Pseudomonadati</taxon>
        <taxon>Bacteroidota</taxon>
        <taxon>Cytophagia</taxon>
        <taxon>Cytophagales</taxon>
        <taxon>Cytophagaceae</taxon>
        <taxon>Spirosoma</taxon>
    </lineage>
</organism>
<evidence type="ECO:0000313" key="2">
    <source>
        <dbReference type="EMBL" id="SFE84483.1"/>
    </source>
</evidence>
<feature type="domain" description="NmrA-like" evidence="1">
    <location>
        <begin position="2"/>
        <end position="248"/>
    </location>
</feature>
<sequence>MILVTGANGHLGRAIIHALLEKGVRPETIAGLVREKANAQDLQATGIELRVGDYDWYPTLVRAFQGVEQLIFVSGTDLSIRLEQHESVITAVKEVGVKQLVYTSFFDEHHVQDSPFGFVSSSVTATDVLIKESGIPYTLLKDNLYLELLPMLLGKQVLQAGIYLPAGAGKAAFVTQADIADAVATVVTQAGHLNKEYTISNTENVSFAQIASLLSEQTGTSIPYTSPSRTDYVATMVKSGLSNQLVSLISGLAEAIGVGEFYSSSTDLERLLGRKPVSAKLFLQRAYQNTTSIL</sequence>
<dbReference type="RefSeq" id="WP_093832986.1">
    <property type="nucleotide sequence ID" value="NZ_FOLQ01000020.1"/>
</dbReference>
<protein>
    <submittedName>
        <fullName evidence="2">NAD(P)H dehydrogenase (Quinone)</fullName>
    </submittedName>
</protein>
<name>A0A1I2DW69_9BACT</name>
<evidence type="ECO:0000259" key="1">
    <source>
        <dbReference type="Pfam" id="PF05368"/>
    </source>
</evidence>
<dbReference type="OrthoDB" id="9780595at2"/>
<dbReference type="Gene3D" id="3.40.50.720">
    <property type="entry name" value="NAD(P)-binding Rossmann-like Domain"/>
    <property type="match status" value="1"/>
</dbReference>
<dbReference type="STRING" id="662367.SAMN05216167_12085"/>
<dbReference type="Proteomes" id="UP000198598">
    <property type="component" value="Unassembled WGS sequence"/>
</dbReference>
<dbReference type="SUPFAM" id="SSF51735">
    <property type="entry name" value="NAD(P)-binding Rossmann-fold domains"/>
    <property type="match status" value="1"/>
</dbReference>
<dbReference type="PANTHER" id="PTHR47129">
    <property type="entry name" value="QUINONE OXIDOREDUCTASE 2"/>
    <property type="match status" value="1"/>
</dbReference>
<dbReference type="InterPro" id="IPR036291">
    <property type="entry name" value="NAD(P)-bd_dom_sf"/>
</dbReference>